<gene>
    <name evidence="3" type="ORF">ACFQ24_06390</name>
</gene>
<dbReference type="InterPro" id="IPR008807">
    <property type="entry name" value="ROS_MUCR"/>
</dbReference>
<comment type="caution">
    <text evidence="3">The sequence shown here is derived from an EMBL/GenBank/DDBJ whole genome shotgun (WGS) entry which is preliminary data.</text>
</comment>
<dbReference type="EMBL" id="JBHTLS010000102">
    <property type="protein sequence ID" value="MFD1104500.1"/>
    <property type="molecule type" value="Genomic_DNA"/>
</dbReference>
<dbReference type="Gene3D" id="1.10.10.1550">
    <property type="entry name" value="ROS/MUCR transcriptional regulator protein"/>
    <property type="match status" value="1"/>
</dbReference>
<evidence type="ECO:0000256" key="2">
    <source>
        <dbReference type="SAM" id="MobiDB-lite"/>
    </source>
</evidence>
<evidence type="ECO:0000256" key="1">
    <source>
        <dbReference type="ARBA" id="ARBA00007031"/>
    </source>
</evidence>
<feature type="compositionally biased region" description="Low complexity" evidence="2">
    <location>
        <begin position="388"/>
        <end position="405"/>
    </location>
</feature>
<keyword evidence="4" id="KW-1185">Reference proteome</keyword>
<organism evidence="3 4">
    <name type="scientific">Sphingobium olei</name>
    <dbReference type="NCBI Taxonomy" id="420955"/>
    <lineage>
        <taxon>Bacteria</taxon>
        <taxon>Pseudomonadati</taxon>
        <taxon>Pseudomonadota</taxon>
        <taxon>Alphaproteobacteria</taxon>
        <taxon>Sphingomonadales</taxon>
        <taxon>Sphingomonadaceae</taxon>
        <taxon>Sphingobium</taxon>
    </lineage>
</organism>
<comment type="similarity">
    <text evidence="1">Belongs to the ros/MucR family.</text>
</comment>
<dbReference type="Pfam" id="PF05443">
    <property type="entry name" value="ROS_MUCR"/>
    <property type="match status" value="1"/>
</dbReference>
<dbReference type="InterPro" id="IPR041920">
    <property type="entry name" value="ROS/MUCR_sf"/>
</dbReference>
<accession>A0ABW3P062</accession>
<feature type="compositionally biased region" description="Basic residues" evidence="2">
    <location>
        <begin position="354"/>
        <end position="376"/>
    </location>
</feature>
<protein>
    <submittedName>
        <fullName evidence="3">MucR family transcriptional regulator</fullName>
    </submittedName>
</protein>
<dbReference type="Proteomes" id="UP001597203">
    <property type="component" value="Unassembled WGS sequence"/>
</dbReference>
<reference evidence="4" key="1">
    <citation type="journal article" date="2019" name="Int. J. Syst. Evol. Microbiol.">
        <title>The Global Catalogue of Microorganisms (GCM) 10K type strain sequencing project: providing services to taxonomists for standard genome sequencing and annotation.</title>
        <authorList>
            <consortium name="The Broad Institute Genomics Platform"/>
            <consortium name="The Broad Institute Genome Sequencing Center for Infectious Disease"/>
            <person name="Wu L."/>
            <person name="Ma J."/>
        </authorList>
    </citation>
    <scope>NUCLEOTIDE SEQUENCE [LARGE SCALE GENOMIC DNA]</scope>
    <source>
        <strain evidence="4">CCUG 54329</strain>
    </source>
</reference>
<feature type="compositionally biased region" description="Low complexity" evidence="2">
    <location>
        <begin position="413"/>
        <end position="426"/>
    </location>
</feature>
<feature type="region of interest" description="Disordered" evidence="2">
    <location>
        <begin position="325"/>
        <end position="450"/>
    </location>
</feature>
<evidence type="ECO:0000313" key="4">
    <source>
        <dbReference type="Proteomes" id="UP001597203"/>
    </source>
</evidence>
<proteinExistence type="inferred from homology"/>
<sequence>MFDLFETTMGDVMIHQRKGRIDGYIYRVERRAIPIDRRIIVPDSLDEFGISGAGKHAPDHDVGRYAVGHAMPFLETRPSIGPDLALFLPFPFSDRCERDARGACMSSAFPLSCRTNFFPAINAIFMAFQFREFTVADTEQPDFTAMTVQLLSAYFSNNQVPAGDIAGIIEATRDALERKATVETPAAPEYAPAVSIRKSLASREHIISMLDGKPYKTLKRHLATNGLTPAEYRERYNLPKDYPMIAPAYSEHRRAVAAQIGLGRRVGAKSAAEAPSVEAAPVVDAGSSAATAAAPEIAPVAEADPVPEKKSRRVRVRAALADLGGEAGTAVPESTPEPAVTPAQGEETTAKAKPVARKGAAKKSPVKKTPVKKAPAKAKSPTPPVTPAPAKEVPAVPAAAEPAKPASRKKGPAKAAAAEATPSTKPKAPRRRATPVKQDGGEPEVPAQAE</sequence>
<name>A0ABW3P062_9SPHN</name>
<evidence type="ECO:0000313" key="3">
    <source>
        <dbReference type="EMBL" id="MFD1104500.1"/>
    </source>
</evidence>